<reference evidence="5" key="1">
    <citation type="submission" date="2017-02" db="EMBL/GenBank/DDBJ databases">
        <authorList>
            <person name="Tafer H."/>
            <person name="Lopandic K."/>
        </authorList>
    </citation>
    <scope>NUCLEOTIDE SEQUENCE [LARGE SCALE GENOMIC DNA]</scope>
    <source>
        <strain evidence="5">CBS 366.77</strain>
    </source>
</reference>
<dbReference type="PROSITE" id="PS50088">
    <property type="entry name" value="ANK_REPEAT"/>
    <property type="match status" value="1"/>
</dbReference>
<dbReference type="STRING" id="2070753.A0A3A2Z683"/>
<feature type="repeat" description="ANK" evidence="3">
    <location>
        <begin position="246"/>
        <end position="278"/>
    </location>
</feature>
<proteinExistence type="predicted"/>
<dbReference type="EMBL" id="MVGC01000526">
    <property type="protein sequence ID" value="RJE18589.1"/>
    <property type="molecule type" value="Genomic_DNA"/>
</dbReference>
<evidence type="ECO:0000313" key="5">
    <source>
        <dbReference type="Proteomes" id="UP000266188"/>
    </source>
</evidence>
<dbReference type="Gene3D" id="1.25.40.20">
    <property type="entry name" value="Ankyrin repeat-containing domain"/>
    <property type="match status" value="1"/>
</dbReference>
<dbReference type="PANTHER" id="PTHR24198">
    <property type="entry name" value="ANKYRIN REPEAT AND PROTEIN KINASE DOMAIN-CONTAINING PROTEIN"/>
    <property type="match status" value="1"/>
</dbReference>
<dbReference type="OrthoDB" id="426293at2759"/>
<name>A0A3A2Z683_9EURO</name>
<sequence>MEEPLDPTQFFHEMENSAQEGHLDLLKKQLARWEAGIAGDSITQPDYLGFKPTPQDFENVERALGHSVMFDDHVELIYFMLGRLMKKASRGNSVDVVKYLMDERKSPVTFPAVLISLIAQSFDVLEVFLAHGWDINEPLKYGPILRLLAKSGKEAPIRWCLEHGADPQGCDDKGHRDVLSEAGKYCTVEILRLLAGYGADFSRSNALLRAAERTDKDAVKILEWLLDEAKVPINHVEFEYDPEKSGMRTALHCAVEHGAAECVRYLLQRGIDVNLKNMCGRTARDIAQRMGRTEILETLDANMG</sequence>
<accession>A0A3A2Z683</accession>
<organism evidence="4 5">
    <name type="scientific">Aspergillus sclerotialis</name>
    <dbReference type="NCBI Taxonomy" id="2070753"/>
    <lineage>
        <taxon>Eukaryota</taxon>
        <taxon>Fungi</taxon>
        <taxon>Dikarya</taxon>
        <taxon>Ascomycota</taxon>
        <taxon>Pezizomycotina</taxon>
        <taxon>Eurotiomycetes</taxon>
        <taxon>Eurotiomycetidae</taxon>
        <taxon>Eurotiales</taxon>
        <taxon>Aspergillaceae</taxon>
        <taxon>Aspergillus</taxon>
        <taxon>Aspergillus subgen. Polypaecilum</taxon>
    </lineage>
</organism>
<evidence type="ECO:0000313" key="4">
    <source>
        <dbReference type="EMBL" id="RJE18589.1"/>
    </source>
</evidence>
<dbReference type="Proteomes" id="UP000266188">
    <property type="component" value="Unassembled WGS sequence"/>
</dbReference>
<keyword evidence="2 3" id="KW-0040">ANK repeat</keyword>
<gene>
    <name evidence="4" type="ORF">PHISCL_09070</name>
</gene>
<dbReference type="AlphaFoldDB" id="A0A3A2Z683"/>
<evidence type="ECO:0000256" key="2">
    <source>
        <dbReference type="ARBA" id="ARBA00023043"/>
    </source>
</evidence>
<dbReference type="Pfam" id="PF12796">
    <property type="entry name" value="Ank_2"/>
    <property type="match status" value="1"/>
</dbReference>
<evidence type="ECO:0000256" key="1">
    <source>
        <dbReference type="ARBA" id="ARBA00022737"/>
    </source>
</evidence>
<keyword evidence="5" id="KW-1185">Reference proteome</keyword>
<dbReference type="InterPro" id="IPR002110">
    <property type="entry name" value="Ankyrin_rpt"/>
</dbReference>
<comment type="caution">
    <text evidence="4">The sequence shown here is derived from an EMBL/GenBank/DDBJ whole genome shotgun (WGS) entry which is preliminary data.</text>
</comment>
<dbReference type="PROSITE" id="PS50297">
    <property type="entry name" value="ANK_REP_REGION"/>
    <property type="match status" value="1"/>
</dbReference>
<dbReference type="PANTHER" id="PTHR24198:SF165">
    <property type="entry name" value="ANKYRIN REPEAT-CONTAINING PROTEIN-RELATED"/>
    <property type="match status" value="1"/>
</dbReference>
<dbReference type="SMART" id="SM00248">
    <property type="entry name" value="ANK"/>
    <property type="match status" value="3"/>
</dbReference>
<keyword evidence="1" id="KW-0677">Repeat</keyword>
<evidence type="ECO:0000256" key="3">
    <source>
        <dbReference type="PROSITE-ProRule" id="PRU00023"/>
    </source>
</evidence>
<protein>
    <submittedName>
        <fullName evidence="4">Ankyrin repeat protein</fullName>
    </submittedName>
</protein>
<dbReference type="InterPro" id="IPR036770">
    <property type="entry name" value="Ankyrin_rpt-contain_sf"/>
</dbReference>
<dbReference type="SUPFAM" id="SSF48403">
    <property type="entry name" value="Ankyrin repeat"/>
    <property type="match status" value="1"/>
</dbReference>